<dbReference type="Proteomes" id="UP000617355">
    <property type="component" value="Unassembled WGS sequence"/>
</dbReference>
<evidence type="ECO:0000313" key="5">
    <source>
        <dbReference type="EMBL" id="GGD32282.1"/>
    </source>
</evidence>
<accession>A0ABQ1QL27</accession>
<dbReference type="PROSITE" id="PS51409">
    <property type="entry name" value="ARGINASE_2"/>
    <property type="match status" value="1"/>
</dbReference>
<comment type="caution">
    <text evidence="5">The sequence shown here is derived from an EMBL/GenBank/DDBJ whole genome shotgun (WGS) entry which is preliminary data.</text>
</comment>
<evidence type="ECO:0000256" key="2">
    <source>
        <dbReference type="ARBA" id="ARBA00022723"/>
    </source>
</evidence>
<dbReference type="InterPro" id="IPR005925">
    <property type="entry name" value="Agmatinase-rel"/>
</dbReference>
<dbReference type="PANTHER" id="PTHR11358:SF26">
    <property type="entry name" value="GUANIDINO ACID HYDROLASE, MITOCHONDRIAL"/>
    <property type="match status" value="1"/>
</dbReference>
<organism evidence="5 6">
    <name type="scientific">Sinisalibacter lacisalsi</name>
    <dbReference type="NCBI Taxonomy" id="1526570"/>
    <lineage>
        <taxon>Bacteria</taxon>
        <taxon>Pseudomonadati</taxon>
        <taxon>Pseudomonadota</taxon>
        <taxon>Alphaproteobacteria</taxon>
        <taxon>Rhodobacterales</taxon>
        <taxon>Roseobacteraceae</taxon>
        <taxon>Sinisalibacter</taxon>
    </lineage>
</organism>
<protein>
    <submittedName>
        <fullName evidence="5">Agmatinase</fullName>
    </submittedName>
</protein>
<name>A0ABQ1QL27_9RHOB</name>
<dbReference type="PIRSF" id="PIRSF036979">
    <property type="entry name" value="Arginase"/>
    <property type="match status" value="1"/>
</dbReference>
<keyword evidence="2" id="KW-0479">Metal-binding</keyword>
<dbReference type="EMBL" id="BMGI01000002">
    <property type="protein sequence ID" value="GGD32282.1"/>
    <property type="molecule type" value="Genomic_DNA"/>
</dbReference>
<dbReference type="NCBIfam" id="NF002564">
    <property type="entry name" value="PRK02190.1"/>
    <property type="match status" value="1"/>
</dbReference>
<evidence type="ECO:0000256" key="1">
    <source>
        <dbReference type="ARBA" id="ARBA00009227"/>
    </source>
</evidence>
<keyword evidence="6" id="KW-1185">Reference proteome</keyword>
<comment type="similarity">
    <text evidence="1">Belongs to the arginase family. Agmatinase subfamily.</text>
</comment>
<keyword evidence="3 4" id="KW-0378">Hydrolase</keyword>
<dbReference type="RefSeq" id="WP_188527056.1">
    <property type="nucleotide sequence ID" value="NZ_BMGI01000002.1"/>
</dbReference>
<sequence>MALEDAKNQVDTAITREGMKGPSFENTFSGLPTFLRRTFTKDLAAADIAITGAPFDQAVTNRPGARLGPRAIREASALQSPDAPFGWGYDVMSEFAIADYGDLAFDYAAPANFPARLEAHIAGILAQDCAAITLGGDHSITLPILRAHAAKHGPLALIQVDAHTDSWPDDDPSRVDHGTFVYKAVKEGLIVPERSVQVGIRTEVDDRLGIAGVDAPEVHRIGPDLVADRVREVVGDHPAYLTFDIDGLDPAFAPGTGTPVWGGLSTAQAAAILRGIAGVNLVGGDVVEVSPPYDHAGITAVAAAHVAVELLCLWGWTRR</sequence>
<evidence type="ECO:0000313" key="6">
    <source>
        <dbReference type="Proteomes" id="UP000617355"/>
    </source>
</evidence>
<dbReference type="SUPFAM" id="SSF52768">
    <property type="entry name" value="Arginase/deacetylase"/>
    <property type="match status" value="1"/>
</dbReference>
<dbReference type="Pfam" id="PF00491">
    <property type="entry name" value="Arginase"/>
    <property type="match status" value="1"/>
</dbReference>
<dbReference type="Gene3D" id="3.40.800.10">
    <property type="entry name" value="Ureohydrolase domain"/>
    <property type="match status" value="1"/>
</dbReference>
<dbReference type="PANTHER" id="PTHR11358">
    <property type="entry name" value="ARGINASE/AGMATINASE"/>
    <property type="match status" value="1"/>
</dbReference>
<reference evidence="6" key="1">
    <citation type="journal article" date="2019" name="Int. J. Syst. Evol. Microbiol.">
        <title>The Global Catalogue of Microorganisms (GCM) 10K type strain sequencing project: providing services to taxonomists for standard genome sequencing and annotation.</title>
        <authorList>
            <consortium name="The Broad Institute Genomics Platform"/>
            <consortium name="The Broad Institute Genome Sequencing Center for Infectious Disease"/>
            <person name="Wu L."/>
            <person name="Ma J."/>
        </authorList>
    </citation>
    <scope>NUCLEOTIDE SEQUENCE [LARGE SCALE GENOMIC DNA]</scope>
    <source>
        <strain evidence="6">CGMCC 1.12922</strain>
    </source>
</reference>
<proteinExistence type="inferred from homology"/>
<dbReference type="PROSITE" id="PS01053">
    <property type="entry name" value="ARGINASE_1"/>
    <property type="match status" value="1"/>
</dbReference>
<dbReference type="InterPro" id="IPR020855">
    <property type="entry name" value="Ureohydrolase_Mn_BS"/>
</dbReference>
<gene>
    <name evidence="5" type="ORF">GCM10011358_15460</name>
</gene>
<dbReference type="NCBIfam" id="TIGR01230">
    <property type="entry name" value="agmatinase"/>
    <property type="match status" value="1"/>
</dbReference>
<dbReference type="CDD" id="cd11592">
    <property type="entry name" value="Agmatinase_PAH"/>
    <property type="match status" value="1"/>
</dbReference>
<evidence type="ECO:0000256" key="3">
    <source>
        <dbReference type="ARBA" id="ARBA00022801"/>
    </source>
</evidence>
<dbReference type="InterPro" id="IPR023696">
    <property type="entry name" value="Ureohydrolase_dom_sf"/>
</dbReference>
<evidence type="ECO:0000256" key="4">
    <source>
        <dbReference type="RuleBase" id="RU003684"/>
    </source>
</evidence>
<dbReference type="InterPro" id="IPR006035">
    <property type="entry name" value="Ureohydrolase"/>
</dbReference>